<feature type="region of interest" description="Disordered" evidence="1">
    <location>
        <begin position="1"/>
        <end position="172"/>
    </location>
</feature>
<evidence type="ECO:0000256" key="1">
    <source>
        <dbReference type="SAM" id="MobiDB-lite"/>
    </source>
</evidence>
<sequence length="235" mass="27831">MRQNREEHRGNFNDWRQNEEPRQLHEQRHGNNSDRGNYTTDSHFHPGTGRAFDKDFYDQRTFNSNADHQFSYPQGRYQAGGATYSGPDYGRDQRAHDDNPYGMTYRRNDGYNSGRHYDARADYSNTDYDDRNHPGRSNERTGMEDERFGHEVRRGGGNDRFLGHSSPGDYESYRRYEQDNRMYDNDYSGGFAGRNHTAGREHFGEDSSYSSMDSWNDKNNQRHNRHEQGQQNRRR</sequence>
<feature type="compositionally biased region" description="Polar residues" evidence="1">
    <location>
        <begin position="60"/>
        <end position="72"/>
    </location>
</feature>
<dbReference type="OrthoDB" id="850414at2"/>
<protein>
    <submittedName>
        <fullName evidence="2">Uncharacterized protein</fullName>
    </submittedName>
</protein>
<feature type="compositionally biased region" description="Basic and acidic residues" evidence="1">
    <location>
        <begin position="128"/>
        <end position="157"/>
    </location>
</feature>
<dbReference type="RefSeq" id="WP_147923813.1">
    <property type="nucleotide sequence ID" value="NZ_VRTY01000121.1"/>
</dbReference>
<evidence type="ECO:0000313" key="3">
    <source>
        <dbReference type="Proteomes" id="UP000321926"/>
    </source>
</evidence>
<dbReference type="EMBL" id="VRTY01000121">
    <property type="protein sequence ID" value="TXK26983.1"/>
    <property type="molecule type" value="Genomic_DNA"/>
</dbReference>
<dbReference type="Proteomes" id="UP000321926">
    <property type="component" value="Unassembled WGS sequence"/>
</dbReference>
<feature type="compositionally biased region" description="Basic and acidic residues" evidence="1">
    <location>
        <begin position="89"/>
        <end position="99"/>
    </location>
</feature>
<dbReference type="AlphaFoldDB" id="A0A5C8J065"/>
<proteinExistence type="predicted"/>
<feature type="region of interest" description="Disordered" evidence="1">
    <location>
        <begin position="187"/>
        <end position="235"/>
    </location>
</feature>
<evidence type="ECO:0000313" key="2">
    <source>
        <dbReference type="EMBL" id="TXK26983.1"/>
    </source>
</evidence>
<name>A0A5C8J065_9BACT</name>
<feature type="compositionally biased region" description="Basic and acidic residues" evidence="1">
    <location>
        <begin position="1"/>
        <end position="32"/>
    </location>
</feature>
<keyword evidence="3" id="KW-1185">Reference proteome</keyword>
<comment type="caution">
    <text evidence="2">The sequence shown here is derived from an EMBL/GenBank/DDBJ whole genome shotgun (WGS) entry which is preliminary data.</text>
</comment>
<gene>
    <name evidence="2" type="ORF">FVR03_21385</name>
</gene>
<accession>A0A5C8J065</accession>
<reference evidence="2 3" key="1">
    <citation type="submission" date="2019-08" db="EMBL/GenBank/DDBJ databases">
        <authorList>
            <person name="Shi S."/>
        </authorList>
    </citation>
    <scope>NUCLEOTIDE SEQUENCE [LARGE SCALE GENOMIC DNA]</scope>
    <source>
        <strain evidence="2 3">GY10130</strain>
    </source>
</reference>
<organism evidence="2 3">
    <name type="scientific">Pontibacter qinzhouensis</name>
    <dbReference type="NCBI Taxonomy" id="2603253"/>
    <lineage>
        <taxon>Bacteria</taxon>
        <taxon>Pseudomonadati</taxon>
        <taxon>Bacteroidota</taxon>
        <taxon>Cytophagia</taxon>
        <taxon>Cytophagales</taxon>
        <taxon>Hymenobacteraceae</taxon>
        <taxon>Pontibacter</taxon>
    </lineage>
</organism>